<name>A0ABU7BJR4_9TELE</name>
<keyword evidence="1" id="KW-1133">Transmembrane helix</keyword>
<keyword evidence="1" id="KW-0812">Transmembrane</keyword>
<dbReference type="EMBL" id="JAHUTI010053449">
    <property type="protein sequence ID" value="MED6249820.1"/>
    <property type="molecule type" value="Genomic_DNA"/>
</dbReference>
<dbReference type="Proteomes" id="UP001345963">
    <property type="component" value="Unassembled WGS sequence"/>
</dbReference>
<accession>A0ABU7BJR4</accession>
<feature type="transmembrane region" description="Helical" evidence="1">
    <location>
        <begin position="62"/>
        <end position="79"/>
    </location>
</feature>
<keyword evidence="1" id="KW-0472">Membrane</keyword>
<keyword evidence="3" id="KW-1185">Reference proteome</keyword>
<sequence>MLGHRILSDWKWRLCSRGISQAWIRDNQHVTTLQMLFPANVCPLNKSFRMLTYTVHTRHRRLMVRILIFIFALLISNVSEFQLYVPPVAAIDILPDNNVVDLL</sequence>
<gene>
    <name evidence="2" type="ORF">ATANTOWER_020225</name>
</gene>
<proteinExistence type="predicted"/>
<reference evidence="2 3" key="1">
    <citation type="submission" date="2021-07" db="EMBL/GenBank/DDBJ databases">
        <authorList>
            <person name="Palmer J.M."/>
        </authorList>
    </citation>
    <scope>NUCLEOTIDE SEQUENCE [LARGE SCALE GENOMIC DNA]</scope>
    <source>
        <strain evidence="2 3">AT_MEX2019</strain>
        <tissue evidence="2">Muscle</tissue>
    </source>
</reference>
<comment type="caution">
    <text evidence="2">The sequence shown here is derived from an EMBL/GenBank/DDBJ whole genome shotgun (WGS) entry which is preliminary data.</text>
</comment>
<organism evidence="2 3">
    <name type="scientific">Ataeniobius toweri</name>
    <dbReference type="NCBI Taxonomy" id="208326"/>
    <lineage>
        <taxon>Eukaryota</taxon>
        <taxon>Metazoa</taxon>
        <taxon>Chordata</taxon>
        <taxon>Craniata</taxon>
        <taxon>Vertebrata</taxon>
        <taxon>Euteleostomi</taxon>
        <taxon>Actinopterygii</taxon>
        <taxon>Neopterygii</taxon>
        <taxon>Teleostei</taxon>
        <taxon>Neoteleostei</taxon>
        <taxon>Acanthomorphata</taxon>
        <taxon>Ovalentaria</taxon>
        <taxon>Atherinomorphae</taxon>
        <taxon>Cyprinodontiformes</taxon>
        <taxon>Goodeidae</taxon>
        <taxon>Ataeniobius</taxon>
    </lineage>
</organism>
<protein>
    <submittedName>
        <fullName evidence="2">Uncharacterized protein</fullName>
    </submittedName>
</protein>
<evidence type="ECO:0000256" key="1">
    <source>
        <dbReference type="SAM" id="Phobius"/>
    </source>
</evidence>
<evidence type="ECO:0000313" key="3">
    <source>
        <dbReference type="Proteomes" id="UP001345963"/>
    </source>
</evidence>
<evidence type="ECO:0000313" key="2">
    <source>
        <dbReference type="EMBL" id="MED6249820.1"/>
    </source>
</evidence>